<evidence type="ECO:0000256" key="1">
    <source>
        <dbReference type="ARBA" id="ARBA00022527"/>
    </source>
</evidence>
<proteinExistence type="inferred from homology"/>
<keyword evidence="4" id="KW-0418">Kinase</keyword>
<dbReference type="InterPro" id="IPR002048">
    <property type="entry name" value="EF_hand_dom"/>
</dbReference>
<dbReference type="InterPro" id="IPR008271">
    <property type="entry name" value="Ser/Thr_kinase_AS"/>
</dbReference>
<dbReference type="Pfam" id="PF00069">
    <property type="entry name" value="Pkinase"/>
    <property type="match status" value="1"/>
</dbReference>
<reference evidence="11 12" key="1">
    <citation type="submission" date="2017-08" db="EMBL/GenBank/DDBJ databases">
        <title>Acidophilic green algal genome provides insights into adaptation to an acidic environment.</title>
        <authorList>
            <person name="Hirooka S."/>
            <person name="Hirose Y."/>
            <person name="Kanesaki Y."/>
            <person name="Higuchi S."/>
            <person name="Fujiwara T."/>
            <person name="Onuma R."/>
            <person name="Era A."/>
            <person name="Ohbayashi R."/>
            <person name="Uzuka A."/>
            <person name="Nozaki H."/>
            <person name="Yoshikawa H."/>
            <person name="Miyagishima S.Y."/>
        </authorList>
    </citation>
    <scope>NUCLEOTIDE SEQUENCE [LARGE SCALE GENOMIC DNA]</scope>
    <source>
        <strain evidence="11 12">NIES-2499</strain>
    </source>
</reference>
<feature type="domain" description="Protein kinase" evidence="9">
    <location>
        <begin position="26"/>
        <end position="284"/>
    </location>
</feature>
<evidence type="ECO:0000256" key="8">
    <source>
        <dbReference type="RuleBase" id="RU000304"/>
    </source>
</evidence>
<keyword evidence="2" id="KW-0808">Transferase</keyword>
<feature type="domain" description="EF-hand" evidence="10">
    <location>
        <begin position="399"/>
        <end position="434"/>
    </location>
</feature>
<evidence type="ECO:0000256" key="3">
    <source>
        <dbReference type="ARBA" id="ARBA00022741"/>
    </source>
</evidence>
<dbReference type="InterPro" id="IPR000719">
    <property type="entry name" value="Prot_kinase_dom"/>
</dbReference>
<dbReference type="PANTHER" id="PTHR24349">
    <property type="entry name" value="SERINE/THREONINE-PROTEIN KINASE"/>
    <property type="match status" value="1"/>
</dbReference>
<accession>A0A250XJW9</accession>
<dbReference type="GO" id="GO:0005509">
    <property type="term" value="F:calcium ion binding"/>
    <property type="evidence" value="ECO:0007669"/>
    <property type="project" value="InterPro"/>
</dbReference>
<name>A0A250XJW9_9CHLO</name>
<dbReference type="InterPro" id="IPR011992">
    <property type="entry name" value="EF-hand-dom_pair"/>
</dbReference>
<dbReference type="CDD" id="cd05117">
    <property type="entry name" value="STKc_CAMK"/>
    <property type="match status" value="1"/>
</dbReference>
<feature type="domain" description="EF-hand" evidence="10">
    <location>
        <begin position="435"/>
        <end position="468"/>
    </location>
</feature>
<feature type="binding site" evidence="7">
    <location>
        <position position="55"/>
    </location>
    <ligand>
        <name>ATP</name>
        <dbReference type="ChEBI" id="CHEBI:30616"/>
    </ligand>
</feature>
<dbReference type="InterPro" id="IPR011009">
    <property type="entry name" value="Kinase-like_dom_sf"/>
</dbReference>
<dbReference type="SUPFAM" id="SSF47473">
    <property type="entry name" value="EF-hand"/>
    <property type="match status" value="1"/>
</dbReference>
<dbReference type="GO" id="GO:0004674">
    <property type="term" value="F:protein serine/threonine kinase activity"/>
    <property type="evidence" value="ECO:0007669"/>
    <property type="project" value="UniProtKB-KW"/>
</dbReference>
<dbReference type="Gene3D" id="1.10.238.10">
    <property type="entry name" value="EF-hand"/>
    <property type="match status" value="1"/>
</dbReference>
<comment type="caution">
    <text evidence="11">The sequence shown here is derived from an EMBL/GenBank/DDBJ whole genome shotgun (WGS) entry which is preliminary data.</text>
</comment>
<dbReference type="Pfam" id="PF13499">
    <property type="entry name" value="EF-hand_7"/>
    <property type="match status" value="2"/>
</dbReference>
<keyword evidence="6 7" id="KW-0067">ATP-binding</keyword>
<evidence type="ECO:0000256" key="6">
    <source>
        <dbReference type="ARBA" id="ARBA00022840"/>
    </source>
</evidence>
<gene>
    <name evidence="11" type="ORF">CEUSTIGMA_g10526.t1</name>
</gene>
<feature type="domain" description="EF-hand" evidence="10">
    <location>
        <begin position="327"/>
        <end position="362"/>
    </location>
</feature>
<dbReference type="SUPFAM" id="SSF56112">
    <property type="entry name" value="Protein kinase-like (PK-like)"/>
    <property type="match status" value="1"/>
</dbReference>
<dbReference type="AlphaFoldDB" id="A0A250XJW9"/>
<dbReference type="PROSITE" id="PS50222">
    <property type="entry name" value="EF_HAND_2"/>
    <property type="match status" value="4"/>
</dbReference>
<keyword evidence="1 8" id="KW-0723">Serine/threonine-protein kinase</keyword>
<dbReference type="PROSITE" id="PS00018">
    <property type="entry name" value="EF_HAND_1"/>
    <property type="match status" value="4"/>
</dbReference>
<dbReference type="SMART" id="SM00054">
    <property type="entry name" value="EFh"/>
    <property type="match status" value="4"/>
</dbReference>
<dbReference type="Gene3D" id="3.30.200.20">
    <property type="entry name" value="Phosphorylase Kinase, domain 1"/>
    <property type="match status" value="1"/>
</dbReference>
<evidence type="ECO:0000256" key="7">
    <source>
        <dbReference type="PROSITE-ProRule" id="PRU10141"/>
    </source>
</evidence>
<dbReference type="GO" id="GO:0005524">
    <property type="term" value="F:ATP binding"/>
    <property type="evidence" value="ECO:0007669"/>
    <property type="project" value="UniProtKB-UniRule"/>
</dbReference>
<evidence type="ECO:0000256" key="2">
    <source>
        <dbReference type="ARBA" id="ARBA00022679"/>
    </source>
</evidence>
<dbReference type="EMBL" id="BEGY01000091">
    <property type="protein sequence ID" value="GAX83100.1"/>
    <property type="molecule type" value="Genomic_DNA"/>
</dbReference>
<evidence type="ECO:0000313" key="11">
    <source>
        <dbReference type="EMBL" id="GAX83100.1"/>
    </source>
</evidence>
<comment type="similarity">
    <text evidence="8">Belongs to the protein kinase superfamily.</text>
</comment>
<dbReference type="STRING" id="1157962.A0A250XJW9"/>
<dbReference type="PROSITE" id="PS00108">
    <property type="entry name" value="PROTEIN_KINASE_ST"/>
    <property type="match status" value="1"/>
</dbReference>
<evidence type="ECO:0000256" key="4">
    <source>
        <dbReference type="ARBA" id="ARBA00022777"/>
    </source>
</evidence>
<dbReference type="PROSITE" id="PS50011">
    <property type="entry name" value="PROTEIN_KINASE_DOM"/>
    <property type="match status" value="1"/>
</dbReference>
<evidence type="ECO:0000259" key="9">
    <source>
        <dbReference type="PROSITE" id="PS50011"/>
    </source>
</evidence>
<organism evidence="11 12">
    <name type="scientific">Chlamydomonas eustigma</name>
    <dbReference type="NCBI Taxonomy" id="1157962"/>
    <lineage>
        <taxon>Eukaryota</taxon>
        <taxon>Viridiplantae</taxon>
        <taxon>Chlorophyta</taxon>
        <taxon>core chlorophytes</taxon>
        <taxon>Chlorophyceae</taxon>
        <taxon>CS clade</taxon>
        <taxon>Chlamydomonadales</taxon>
        <taxon>Chlamydomonadaceae</taxon>
        <taxon>Chlamydomonas</taxon>
    </lineage>
</organism>
<dbReference type="Proteomes" id="UP000232323">
    <property type="component" value="Unassembled WGS sequence"/>
</dbReference>
<keyword evidence="3 7" id="KW-0547">Nucleotide-binding</keyword>
<sequence>MSKDKSFSVSNILGKAPGDPKLDDIYTIGKQLGKGAFGIVRQATKKVNGDVLAVKSISKSKLMCKEDVKDVQGEVAIMNLVAGHQNVVTLKSTHEDKESVHLVMELCAGGELFDTIVEAGNFTEKKAAQVFRKMVEVVHHCQELGVMHRDLKPENFLLTSKGPEGELKLTDFGLGVFFKHNERFKDLVGSPYYVAPEVLRKNYGHEADMWSLGVILYILLSGLPPFWGDTEEQIFKMVLRGHVDFKTEPWPKLSDAAKDCVKKLLEQDVSKRATAVQILKHDWLVKEGIALDVSLDHVVIGRMKHFAQANKLKKMCLMVVGQHLSVDEITGLKELFKSIDEDGSGTITLEEMRKALTKWEHKISDAELTNLMTVADVDGDGLIDYNEFVAATMQMSKLEQDELLQKAFSQLDKDGSGTIDMNELSQALKDFGIYDDDAEELMKSADSNGDGQIDYQEFSFLLRSKNQGFEKSKGVKKNMSRY</sequence>
<dbReference type="FunFam" id="1.10.510.10:FF:000178">
    <property type="entry name" value="Calcium-dependent protein kinase 5"/>
    <property type="match status" value="1"/>
</dbReference>
<evidence type="ECO:0000259" key="10">
    <source>
        <dbReference type="PROSITE" id="PS50222"/>
    </source>
</evidence>
<keyword evidence="12" id="KW-1185">Reference proteome</keyword>
<dbReference type="InterPro" id="IPR018247">
    <property type="entry name" value="EF_Hand_1_Ca_BS"/>
</dbReference>
<evidence type="ECO:0008006" key="13">
    <source>
        <dbReference type="Google" id="ProtNLM"/>
    </source>
</evidence>
<dbReference type="PROSITE" id="PS00107">
    <property type="entry name" value="PROTEIN_KINASE_ATP"/>
    <property type="match status" value="1"/>
</dbReference>
<dbReference type="Gene3D" id="1.10.510.10">
    <property type="entry name" value="Transferase(Phosphotransferase) domain 1"/>
    <property type="match status" value="1"/>
</dbReference>
<evidence type="ECO:0000256" key="5">
    <source>
        <dbReference type="ARBA" id="ARBA00022837"/>
    </source>
</evidence>
<feature type="domain" description="EF-hand" evidence="10">
    <location>
        <begin position="363"/>
        <end position="398"/>
    </location>
</feature>
<protein>
    <recommendedName>
        <fullName evidence="13">Calcium-dependent protein kinase</fullName>
    </recommendedName>
</protein>
<dbReference type="InterPro" id="IPR050205">
    <property type="entry name" value="CDPK_Ser/Thr_kinases"/>
</dbReference>
<keyword evidence="5" id="KW-0106">Calcium</keyword>
<dbReference type="FunFam" id="1.10.238.10:FF:000001">
    <property type="entry name" value="Calmodulin 1"/>
    <property type="match status" value="1"/>
</dbReference>
<dbReference type="InterPro" id="IPR017441">
    <property type="entry name" value="Protein_kinase_ATP_BS"/>
</dbReference>
<dbReference type="OrthoDB" id="40902at2759"/>
<evidence type="ECO:0000313" key="12">
    <source>
        <dbReference type="Proteomes" id="UP000232323"/>
    </source>
</evidence>
<dbReference type="FunFam" id="3.30.200.20:FF:000042">
    <property type="entry name" value="Aurora kinase A"/>
    <property type="match status" value="1"/>
</dbReference>
<dbReference type="SMART" id="SM00220">
    <property type="entry name" value="S_TKc"/>
    <property type="match status" value="1"/>
</dbReference>